<dbReference type="InterPro" id="IPR007197">
    <property type="entry name" value="rSAM"/>
</dbReference>
<dbReference type="SFLD" id="SFLDG01065">
    <property type="entry name" value="anaerobic_coproporphyrinogen-I"/>
    <property type="match status" value="1"/>
</dbReference>
<dbReference type="SFLD" id="SFLDS00029">
    <property type="entry name" value="Radical_SAM"/>
    <property type="match status" value="1"/>
</dbReference>
<organism evidence="7 8">
    <name type="scientific">Roseofilum halophilum BLCC-M91</name>
    <dbReference type="NCBI Taxonomy" id="3022259"/>
    <lineage>
        <taxon>Bacteria</taxon>
        <taxon>Bacillati</taxon>
        <taxon>Cyanobacteriota</taxon>
        <taxon>Cyanophyceae</taxon>
        <taxon>Desertifilales</taxon>
        <taxon>Desertifilaceae</taxon>
        <taxon>Roseofilum</taxon>
        <taxon>Roseofilum halophilum</taxon>
    </lineage>
</organism>
<keyword evidence="2" id="KW-0949">S-adenosyl-L-methionine</keyword>
<dbReference type="Gene3D" id="3.20.20.70">
    <property type="entry name" value="Aldolase class I"/>
    <property type="match status" value="1"/>
</dbReference>
<dbReference type="Pfam" id="PF06969">
    <property type="entry name" value="HemN_C"/>
    <property type="match status" value="1"/>
</dbReference>
<reference evidence="7 8" key="1">
    <citation type="submission" date="2023-01" db="EMBL/GenBank/DDBJ databases">
        <title>Novel diversity within Roseofilum (Cyanobacteria; Desertifilaceae) from marine benthic mats with descriptions of four novel species.</title>
        <authorList>
            <person name="Wang Y."/>
            <person name="Berthold D.E."/>
            <person name="Hu J."/>
            <person name="Lefler F.W."/>
            <person name="Laughinghouse H.D. IV."/>
        </authorList>
    </citation>
    <scope>NUCLEOTIDE SEQUENCE [LARGE SCALE GENOMIC DNA]</scope>
    <source>
        <strain evidence="7 8">BLCC-M91</strain>
    </source>
</reference>
<dbReference type="CDD" id="cd01335">
    <property type="entry name" value="Radical_SAM"/>
    <property type="match status" value="1"/>
</dbReference>
<dbReference type="InterPro" id="IPR058240">
    <property type="entry name" value="rSAM_sf"/>
</dbReference>
<evidence type="ECO:0000256" key="2">
    <source>
        <dbReference type="ARBA" id="ARBA00022691"/>
    </source>
</evidence>
<dbReference type="Pfam" id="PF04055">
    <property type="entry name" value="Radical_SAM"/>
    <property type="match status" value="1"/>
</dbReference>
<evidence type="ECO:0000313" key="8">
    <source>
        <dbReference type="Proteomes" id="UP001231370"/>
    </source>
</evidence>
<evidence type="ECO:0000313" key="7">
    <source>
        <dbReference type="EMBL" id="MDJ1181185.1"/>
    </source>
</evidence>
<dbReference type="PANTHER" id="PTHR13932">
    <property type="entry name" value="COPROPORPHYRINIGEN III OXIDASE"/>
    <property type="match status" value="1"/>
</dbReference>
<dbReference type="SUPFAM" id="SSF102114">
    <property type="entry name" value="Radical SAM enzymes"/>
    <property type="match status" value="1"/>
</dbReference>
<keyword evidence="3" id="KW-0479">Metal-binding</keyword>
<evidence type="ECO:0000256" key="1">
    <source>
        <dbReference type="ARBA" id="ARBA00017228"/>
    </source>
</evidence>
<accession>A0ABT7BPR0</accession>
<evidence type="ECO:0000256" key="3">
    <source>
        <dbReference type="ARBA" id="ARBA00022723"/>
    </source>
</evidence>
<evidence type="ECO:0000259" key="6">
    <source>
        <dbReference type="PROSITE" id="PS51918"/>
    </source>
</evidence>
<dbReference type="PANTHER" id="PTHR13932:SF5">
    <property type="entry name" value="RADICAL S-ADENOSYL METHIONINE DOMAIN-CONTAINING PROTEIN 1, MITOCHONDRIAL"/>
    <property type="match status" value="1"/>
</dbReference>
<dbReference type="InterPro" id="IPR034505">
    <property type="entry name" value="Coproporphyrinogen-III_oxidase"/>
</dbReference>
<dbReference type="RefSeq" id="WP_283764486.1">
    <property type="nucleotide sequence ID" value="NZ_JAQPOK010000155.1"/>
</dbReference>
<dbReference type="SMART" id="SM00729">
    <property type="entry name" value="Elp3"/>
    <property type="match status" value="1"/>
</dbReference>
<keyword evidence="8" id="KW-1185">Reference proteome</keyword>
<evidence type="ECO:0000256" key="5">
    <source>
        <dbReference type="ARBA" id="ARBA00023014"/>
    </source>
</evidence>
<keyword evidence="4" id="KW-0408">Iron</keyword>
<dbReference type="Proteomes" id="UP001231370">
    <property type="component" value="Unassembled WGS sequence"/>
</dbReference>
<dbReference type="SFLD" id="SFLDG01082">
    <property type="entry name" value="B12-binding_domain_containing"/>
    <property type="match status" value="1"/>
</dbReference>
<dbReference type="InterPro" id="IPR013785">
    <property type="entry name" value="Aldolase_TIM"/>
</dbReference>
<dbReference type="EMBL" id="JAQPOK010000155">
    <property type="protein sequence ID" value="MDJ1181185.1"/>
    <property type="molecule type" value="Genomic_DNA"/>
</dbReference>
<dbReference type="PROSITE" id="PS51918">
    <property type="entry name" value="RADICAL_SAM"/>
    <property type="match status" value="1"/>
</dbReference>
<comment type="caution">
    <text evidence="7">The sequence shown here is derived from an EMBL/GenBank/DDBJ whole genome shotgun (WGS) entry which is preliminary data.</text>
</comment>
<proteinExistence type="predicted"/>
<sequence length="471" mass="55098">MSNSSLATKAARRLASLPLKQIREAGIWRDRSSYFLNIAYPSMQAMETISCADVYPYEVNKCDQKTVALYIHIPFCTSECYYCHYYKQFGRSPEQVDTYLDAIEQELIIHKERFGKIYAASVYVGGGTPSYMTAYQVDRLFQVVNNYITLLPKAEVSFEIHPENGTLEKLRILGEQGVNRINIGVESFNDTLLVSENRRHTASEAVETFERARALGFENINLDLIYGLKDQKVFMWEESLSKVAQLLPASTTMYYLRLKRGTPEFKLWKKSPETFPSDEDLLLMHAMSFEKMEGELGYIQNPVDWFIKDDFYFHTYQDFNWRRSDEVELLGIGASSYSYVNGWQYYNINDVKLYQEFIAKKTLPIWKGEFLSNEERMRRTVMLGLKMGIDRELFYTTYETDVLEICTQTWEELSSLELIDINHKYINLTYLGKLFADEVGQKFYSDDMKRRMALVDPDLVSTTWPKFNPYR</sequence>
<dbReference type="InterPro" id="IPR010723">
    <property type="entry name" value="HemN_C"/>
</dbReference>
<keyword evidence="5" id="KW-0411">Iron-sulfur</keyword>
<feature type="domain" description="Radical SAM core" evidence="6">
    <location>
        <begin position="61"/>
        <end position="295"/>
    </location>
</feature>
<protein>
    <recommendedName>
        <fullName evidence="1">Heme chaperone HemW</fullName>
    </recommendedName>
</protein>
<evidence type="ECO:0000256" key="4">
    <source>
        <dbReference type="ARBA" id="ARBA00023004"/>
    </source>
</evidence>
<gene>
    <name evidence="7" type="ORF">PJF56_20190</name>
</gene>
<dbReference type="InterPro" id="IPR006638">
    <property type="entry name" value="Elp3/MiaA/NifB-like_rSAM"/>
</dbReference>
<name>A0ABT7BPR0_9CYAN</name>